<proteinExistence type="predicted"/>
<sequence>MFNNKTNKYEGRKLRT</sequence>
<name>A0A0A9B0H6_ARUDO</name>
<accession>A0A0A9B0H6</accession>
<evidence type="ECO:0000313" key="1">
    <source>
        <dbReference type="EMBL" id="JAD56886.1"/>
    </source>
</evidence>
<dbReference type="AlphaFoldDB" id="A0A0A9B0H6"/>
<reference evidence="1" key="1">
    <citation type="submission" date="2014-09" db="EMBL/GenBank/DDBJ databases">
        <authorList>
            <person name="Magalhaes I.L.F."/>
            <person name="Oliveira U."/>
            <person name="Santos F.R."/>
            <person name="Vidigal T.H.D.A."/>
            <person name="Brescovit A.D."/>
            <person name="Santos A.J."/>
        </authorList>
    </citation>
    <scope>NUCLEOTIDE SEQUENCE</scope>
    <source>
        <tissue evidence="1">Shoot tissue taken approximately 20 cm above the soil surface</tissue>
    </source>
</reference>
<dbReference type="EMBL" id="GBRH01241009">
    <property type="protein sequence ID" value="JAD56886.1"/>
    <property type="molecule type" value="Transcribed_RNA"/>
</dbReference>
<reference evidence="1" key="2">
    <citation type="journal article" date="2015" name="Data Brief">
        <title>Shoot transcriptome of the giant reed, Arundo donax.</title>
        <authorList>
            <person name="Barrero R.A."/>
            <person name="Guerrero F.D."/>
            <person name="Moolhuijzen P."/>
            <person name="Goolsby J.A."/>
            <person name="Tidwell J."/>
            <person name="Bellgard S.E."/>
            <person name="Bellgard M.I."/>
        </authorList>
    </citation>
    <scope>NUCLEOTIDE SEQUENCE</scope>
    <source>
        <tissue evidence="1">Shoot tissue taken approximately 20 cm above the soil surface</tissue>
    </source>
</reference>
<organism evidence="1">
    <name type="scientific">Arundo donax</name>
    <name type="common">Giant reed</name>
    <name type="synonym">Donax arundinaceus</name>
    <dbReference type="NCBI Taxonomy" id="35708"/>
    <lineage>
        <taxon>Eukaryota</taxon>
        <taxon>Viridiplantae</taxon>
        <taxon>Streptophyta</taxon>
        <taxon>Embryophyta</taxon>
        <taxon>Tracheophyta</taxon>
        <taxon>Spermatophyta</taxon>
        <taxon>Magnoliopsida</taxon>
        <taxon>Liliopsida</taxon>
        <taxon>Poales</taxon>
        <taxon>Poaceae</taxon>
        <taxon>PACMAD clade</taxon>
        <taxon>Arundinoideae</taxon>
        <taxon>Arundineae</taxon>
        <taxon>Arundo</taxon>
    </lineage>
</organism>
<protein>
    <submittedName>
        <fullName evidence="1">Uncharacterized protein</fullName>
    </submittedName>
</protein>